<keyword evidence="3" id="KW-0731">Sigma factor</keyword>
<dbReference type="InterPro" id="IPR014284">
    <property type="entry name" value="RNA_pol_sigma-70_dom"/>
</dbReference>
<dbReference type="InterPro" id="IPR013324">
    <property type="entry name" value="RNA_pol_sigma_r3/r4-like"/>
</dbReference>
<keyword evidence="4" id="KW-0804">Transcription</keyword>
<protein>
    <submittedName>
        <fullName evidence="7">Sigma-70 family RNA polymerase sigma factor</fullName>
    </submittedName>
</protein>
<feature type="domain" description="RNA polymerase sigma factor 70 region 4 type 2" evidence="6">
    <location>
        <begin position="109"/>
        <end position="160"/>
    </location>
</feature>
<evidence type="ECO:0000256" key="2">
    <source>
        <dbReference type="ARBA" id="ARBA00023015"/>
    </source>
</evidence>
<dbReference type="InterPro" id="IPR013325">
    <property type="entry name" value="RNA_pol_sigma_r2"/>
</dbReference>
<evidence type="ECO:0000259" key="5">
    <source>
        <dbReference type="Pfam" id="PF04542"/>
    </source>
</evidence>
<organism evidence="7 8">
    <name type="scientific">Brevibacillus choshinensis</name>
    <dbReference type="NCBI Taxonomy" id="54911"/>
    <lineage>
        <taxon>Bacteria</taxon>
        <taxon>Bacillati</taxon>
        <taxon>Bacillota</taxon>
        <taxon>Bacilli</taxon>
        <taxon>Bacillales</taxon>
        <taxon>Paenibacillaceae</taxon>
        <taxon>Brevibacillus</taxon>
    </lineage>
</organism>
<dbReference type="CDD" id="cd06171">
    <property type="entry name" value="Sigma70_r4"/>
    <property type="match status" value="1"/>
</dbReference>
<dbReference type="InterPro" id="IPR007627">
    <property type="entry name" value="RNA_pol_sigma70_r2"/>
</dbReference>
<comment type="similarity">
    <text evidence="1">Belongs to the sigma-70 factor family. ECF subfamily.</text>
</comment>
<keyword evidence="2" id="KW-0805">Transcription regulation</keyword>
<dbReference type="Gene3D" id="1.10.10.10">
    <property type="entry name" value="Winged helix-like DNA-binding domain superfamily/Winged helix DNA-binding domain"/>
    <property type="match status" value="1"/>
</dbReference>
<name>A0ABX7FS21_BRECH</name>
<dbReference type="RefSeq" id="WP_203355528.1">
    <property type="nucleotide sequence ID" value="NZ_CP069127.1"/>
</dbReference>
<evidence type="ECO:0000256" key="1">
    <source>
        <dbReference type="ARBA" id="ARBA00010641"/>
    </source>
</evidence>
<dbReference type="PANTHER" id="PTHR43133:SF51">
    <property type="entry name" value="RNA POLYMERASE SIGMA FACTOR"/>
    <property type="match status" value="1"/>
</dbReference>
<dbReference type="PANTHER" id="PTHR43133">
    <property type="entry name" value="RNA POLYMERASE ECF-TYPE SIGMA FACTO"/>
    <property type="match status" value="1"/>
</dbReference>
<dbReference type="NCBIfam" id="TIGR02937">
    <property type="entry name" value="sigma70-ECF"/>
    <property type="match status" value="1"/>
</dbReference>
<dbReference type="EMBL" id="CP069127">
    <property type="protein sequence ID" value="QRG68528.1"/>
    <property type="molecule type" value="Genomic_DNA"/>
</dbReference>
<evidence type="ECO:0000256" key="3">
    <source>
        <dbReference type="ARBA" id="ARBA00023082"/>
    </source>
</evidence>
<dbReference type="Pfam" id="PF08281">
    <property type="entry name" value="Sigma70_r4_2"/>
    <property type="match status" value="1"/>
</dbReference>
<dbReference type="Pfam" id="PF04542">
    <property type="entry name" value="Sigma70_r2"/>
    <property type="match status" value="1"/>
</dbReference>
<dbReference type="Proteomes" id="UP000596248">
    <property type="component" value="Chromosome"/>
</dbReference>
<proteinExistence type="inferred from homology"/>
<accession>A0ABX7FS21</accession>
<dbReference type="SUPFAM" id="SSF88659">
    <property type="entry name" value="Sigma3 and sigma4 domains of RNA polymerase sigma factors"/>
    <property type="match status" value="1"/>
</dbReference>
<keyword evidence="8" id="KW-1185">Reference proteome</keyword>
<gene>
    <name evidence="7" type="ORF">JNE38_04980</name>
</gene>
<evidence type="ECO:0000313" key="7">
    <source>
        <dbReference type="EMBL" id="QRG68528.1"/>
    </source>
</evidence>
<evidence type="ECO:0000256" key="4">
    <source>
        <dbReference type="ARBA" id="ARBA00023163"/>
    </source>
</evidence>
<reference evidence="7 8" key="1">
    <citation type="submission" date="2021-01" db="EMBL/GenBank/DDBJ databases">
        <title>Identification of strong promoters based on the transcriptome of Brevibacillus choshinensis.</title>
        <authorList>
            <person name="Yao D."/>
            <person name="Zhang K."/>
            <person name="Wu J."/>
        </authorList>
    </citation>
    <scope>NUCLEOTIDE SEQUENCE [LARGE SCALE GENOMIC DNA]</scope>
    <source>
        <strain evidence="7 8">HPD31-SP3</strain>
    </source>
</reference>
<dbReference type="SUPFAM" id="SSF88946">
    <property type="entry name" value="Sigma2 domain of RNA polymerase sigma factors"/>
    <property type="match status" value="1"/>
</dbReference>
<dbReference type="InterPro" id="IPR036388">
    <property type="entry name" value="WH-like_DNA-bd_sf"/>
</dbReference>
<dbReference type="InterPro" id="IPR039425">
    <property type="entry name" value="RNA_pol_sigma-70-like"/>
</dbReference>
<dbReference type="Gene3D" id="1.10.1740.10">
    <property type="match status" value="1"/>
</dbReference>
<dbReference type="InterPro" id="IPR013249">
    <property type="entry name" value="RNA_pol_sigma70_r4_t2"/>
</dbReference>
<sequence length="177" mass="20227">MELTQQVILAKQGDRDAFIRLMKHVESPLHNTAKSILKKDEDVADALQETILLAYKSLPSLREPSFFKTWIFRILINACKKIAASRSRNVSMADIPVVQSFSPEYEDVDLKEAVDRLEEQQRMVVVLFYFEDMPLRQVAEVLEISESAAKMRLSRARKTLLDHLMPIGKGAMNYGSI</sequence>
<evidence type="ECO:0000313" key="8">
    <source>
        <dbReference type="Proteomes" id="UP000596248"/>
    </source>
</evidence>
<evidence type="ECO:0000259" key="6">
    <source>
        <dbReference type="Pfam" id="PF08281"/>
    </source>
</evidence>
<feature type="domain" description="RNA polymerase sigma-70 region 2" evidence="5">
    <location>
        <begin position="22"/>
        <end position="87"/>
    </location>
</feature>